<comment type="caution">
    <text evidence="1">The sequence shown here is derived from an EMBL/GenBank/DDBJ whole genome shotgun (WGS) entry which is preliminary data.</text>
</comment>
<keyword evidence="2" id="KW-1185">Reference proteome</keyword>
<dbReference type="EMBL" id="SRRZ01000049">
    <property type="protein sequence ID" value="NQE35185.1"/>
    <property type="molecule type" value="Genomic_DNA"/>
</dbReference>
<evidence type="ECO:0000313" key="1">
    <source>
        <dbReference type="EMBL" id="NQE35185.1"/>
    </source>
</evidence>
<reference evidence="1 2" key="1">
    <citation type="journal article" date="2020" name="Sci. Rep.">
        <title>A novel cyanobacterial geosmin producer, revising GeoA distribution and dispersion patterns in Bacteria.</title>
        <authorList>
            <person name="Churro C."/>
            <person name="Semedo-Aguiar A.P."/>
            <person name="Silva A.D."/>
            <person name="Pereira-Leal J.B."/>
            <person name="Leite R.B."/>
        </authorList>
    </citation>
    <scope>NUCLEOTIDE SEQUENCE [LARGE SCALE GENOMIC DNA]</scope>
    <source>
        <strain evidence="1 2">IPMA8</strain>
    </source>
</reference>
<organism evidence="1 2">
    <name type="scientific">Microcoleus asticus IPMA8</name>
    <dbReference type="NCBI Taxonomy" id="2563858"/>
    <lineage>
        <taxon>Bacteria</taxon>
        <taxon>Bacillati</taxon>
        <taxon>Cyanobacteriota</taxon>
        <taxon>Cyanophyceae</taxon>
        <taxon>Oscillatoriophycideae</taxon>
        <taxon>Oscillatoriales</taxon>
        <taxon>Microcoleaceae</taxon>
        <taxon>Microcoleus</taxon>
        <taxon>Microcoleus asticus</taxon>
    </lineage>
</organism>
<gene>
    <name evidence="1" type="ORF">E5S67_02915</name>
</gene>
<evidence type="ECO:0000313" key="2">
    <source>
        <dbReference type="Proteomes" id="UP000702425"/>
    </source>
</evidence>
<dbReference type="RefSeq" id="WP_172188376.1">
    <property type="nucleotide sequence ID" value="NZ_CAWPPK010000262.1"/>
</dbReference>
<name>A0ABX2CXR9_9CYAN</name>
<dbReference type="Proteomes" id="UP000702425">
    <property type="component" value="Unassembled WGS sequence"/>
</dbReference>
<sequence>MVTPPVLVNARAFLKEEASSKAISVPLNKTPPAPPEKTTTANFTESWDEIFVSVQAEGRPSRDEKDEK</sequence>
<accession>A0ABX2CXR9</accession>
<protein>
    <submittedName>
        <fullName evidence="1">Uncharacterized protein</fullName>
    </submittedName>
</protein>
<proteinExistence type="predicted"/>